<dbReference type="Proteomes" id="UP000178613">
    <property type="component" value="Unassembled WGS sequence"/>
</dbReference>
<organism evidence="2 3">
    <name type="scientific">Candidatus Wildermuthbacteria bacterium RIFCSPHIGHO2_02_FULL_49_9</name>
    <dbReference type="NCBI Taxonomy" id="1802456"/>
    <lineage>
        <taxon>Bacteria</taxon>
        <taxon>Candidatus Wildermuthiibacteriota</taxon>
    </lineage>
</organism>
<reference evidence="2 3" key="1">
    <citation type="journal article" date="2016" name="Nat. Commun.">
        <title>Thousands of microbial genomes shed light on interconnected biogeochemical processes in an aquifer system.</title>
        <authorList>
            <person name="Anantharaman K."/>
            <person name="Brown C.T."/>
            <person name="Hug L.A."/>
            <person name="Sharon I."/>
            <person name="Castelle C.J."/>
            <person name="Probst A.J."/>
            <person name="Thomas B.C."/>
            <person name="Singh A."/>
            <person name="Wilkins M.J."/>
            <person name="Karaoz U."/>
            <person name="Brodie E.L."/>
            <person name="Williams K.H."/>
            <person name="Hubbard S.S."/>
            <person name="Banfield J.F."/>
        </authorList>
    </citation>
    <scope>NUCLEOTIDE SEQUENCE [LARGE SCALE GENOMIC DNA]</scope>
</reference>
<dbReference type="Pfam" id="PF21956">
    <property type="entry name" value="DUF6922"/>
    <property type="match status" value="1"/>
</dbReference>
<name>A0A1G2RCY7_9BACT</name>
<dbReference type="EMBL" id="MHUB01000033">
    <property type="protein sequence ID" value="OHA70122.1"/>
    <property type="molecule type" value="Genomic_DNA"/>
</dbReference>
<comment type="caution">
    <text evidence="2">The sequence shown here is derived from an EMBL/GenBank/DDBJ whole genome shotgun (WGS) entry which is preliminary data.</text>
</comment>
<proteinExistence type="predicted"/>
<feature type="domain" description="DUF6922" evidence="1">
    <location>
        <begin position="12"/>
        <end position="63"/>
    </location>
</feature>
<gene>
    <name evidence="2" type="ORF">A3D64_02505</name>
</gene>
<evidence type="ECO:0000259" key="1">
    <source>
        <dbReference type="Pfam" id="PF21956"/>
    </source>
</evidence>
<evidence type="ECO:0000313" key="3">
    <source>
        <dbReference type="Proteomes" id="UP000178613"/>
    </source>
</evidence>
<dbReference type="AlphaFoldDB" id="A0A1G2RCY7"/>
<dbReference type="InterPro" id="IPR053830">
    <property type="entry name" value="DUF6922"/>
</dbReference>
<sequence>MHMKSRPAAVKFRQSLFWDVDPKTIDPKKHARYIIERILELGNDREVRWAFHRYPKRIIRDVLFLPRVQLRGKSKALWSLVLK</sequence>
<protein>
    <recommendedName>
        <fullName evidence="1">DUF6922 domain-containing protein</fullName>
    </recommendedName>
</protein>
<accession>A0A1G2RCY7</accession>
<evidence type="ECO:0000313" key="2">
    <source>
        <dbReference type="EMBL" id="OHA70122.1"/>
    </source>
</evidence>